<dbReference type="AlphaFoldDB" id="A0A2R8B9G3"/>
<keyword evidence="3" id="KW-1185">Reference proteome</keyword>
<evidence type="ECO:0000256" key="1">
    <source>
        <dbReference type="SAM" id="Phobius"/>
    </source>
</evidence>
<sequence length="104" mass="11463">MATPATSSARAGCCQNGLQNKPRFLFALNIPGVWGLALIAALFASWPPIYRAFGVNRLFRDSWTPGSLNCQKRLYKHLAGFCLRGANITLHTQLNVFGTGRLRI</sequence>
<gene>
    <name evidence="2" type="ORF">ASD8599_00239</name>
</gene>
<accession>A0A2R8B9G3</accession>
<keyword evidence="1" id="KW-0472">Membrane</keyword>
<evidence type="ECO:0000313" key="3">
    <source>
        <dbReference type="Proteomes" id="UP000244880"/>
    </source>
</evidence>
<dbReference type="EMBL" id="OMOR01000001">
    <property type="protein sequence ID" value="SPH19513.1"/>
    <property type="molecule type" value="Genomic_DNA"/>
</dbReference>
<dbReference type="Proteomes" id="UP000244880">
    <property type="component" value="Unassembled WGS sequence"/>
</dbReference>
<organism evidence="2 3">
    <name type="scientific">Ascidiaceihabitans donghaensis</name>
    <dbReference type="NCBI Taxonomy" id="1510460"/>
    <lineage>
        <taxon>Bacteria</taxon>
        <taxon>Pseudomonadati</taxon>
        <taxon>Pseudomonadota</taxon>
        <taxon>Alphaproteobacteria</taxon>
        <taxon>Rhodobacterales</taxon>
        <taxon>Paracoccaceae</taxon>
        <taxon>Ascidiaceihabitans</taxon>
    </lineage>
</organism>
<keyword evidence="1" id="KW-1133">Transmembrane helix</keyword>
<protein>
    <submittedName>
        <fullName evidence="2">Uncharacterized protein</fullName>
    </submittedName>
</protein>
<evidence type="ECO:0000313" key="2">
    <source>
        <dbReference type="EMBL" id="SPH19513.1"/>
    </source>
</evidence>
<reference evidence="2 3" key="1">
    <citation type="submission" date="2018-03" db="EMBL/GenBank/DDBJ databases">
        <authorList>
            <person name="Keele B.F."/>
        </authorList>
    </citation>
    <scope>NUCLEOTIDE SEQUENCE [LARGE SCALE GENOMIC DNA]</scope>
    <source>
        <strain evidence="2 3">CECT 8599</strain>
    </source>
</reference>
<name>A0A2R8B9G3_9RHOB</name>
<keyword evidence="1" id="KW-0812">Transmembrane</keyword>
<feature type="transmembrane region" description="Helical" evidence="1">
    <location>
        <begin position="26"/>
        <end position="50"/>
    </location>
</feature>
<proteinExistence type="predicted"/>